<name>A0A3N6P173_9BURK</name>
<dbReference type="PANTHER" id="PTHR43790:SF3">
    <property type="entry name" value="D-ALLOSE IMPORT ATP-BINDING PROTEIN ALSA-RELATED"/>
    <property type="match status" value="1"/>
</dbReference>
<evidence type="ECO:0000256" key="6">
    <source>
        <dbReference type="ARBA" id="ARBA00022737"/>
    </source>
</evidence>
<dbReference type="OrthoDB" id="8573945at2"/>
<dbReference type="CDD" id="cd03215">
    <property type="entry name" value="ABC_Carb_Monos_II"/>
    <property type="match status" value="1"/>
</dbReference>
<evidence type="ECO:0000256" key="2">
    <source>
        <dbReference type="ARBA" id="ARBA00022448"/>
    </source>
</evidence>
<dbReference type="Proteomes" id="UP000272778">
    <property type="component" value="Unassembled WGS sequence"/>
</dbReference>
<protein>
    <submittedName>
        <fullName evidence="12">Sugar ABC transporter ATP-binding protein</fullName>
    </submittedName>
</protein>
<evidence type="ECO:0000256" key="4">
    <source>
        <dbReference type="ARBA" id="ARBA00022519"/>
    </source>
</evidence>
<evidence type="ECO:0000256" key="7">
    <source>
        <dbReference type="ARBA" id="ARBA00022741"/>
    </source>
</evidence>
<keyword evidence="8 12" id="KW-0067">ATP-binding</keyword>
<keyword evidence="9" id="KW-1278">Translocase</keyword>
<evidence type="ECO:0000256" key="10">
    <source>
        <dbReference type="ARBA" id="ARBA00023136"/>
    </source>
</evidence>
<comment type="caution">
    <text evidence="12">The sequence shown here is derived from an EMBL/GenBank/DDBJ whole genome shotgun (WGS) entry which is preliminary data.</text>
</comment>
<comment type="subcellular location">
    <subcellularLocation>
        <location evidence="1">Cell membrane</location>
        <topology evidence="1">Peripheral membrane protein</topology>
    </subcellularLocation>
</comment>
<evidence type="ECO:0000256" key="5">
    <source>
        <dbReference type="ARBA" id="ARBA00022597"/>
    </source>
</evidence>
<organism evidence="12 13">
    <name type="scientific">Paraburkholderia dinghuensis</name>
    <dbReference type="NCBI Taxonomy" id="2305225"/>
    <lineage>
        <taxon>Bacteria</taxon>
        <taxon>Pseudomonadati</taxon>
        <taxon>Pseudomonadota</taxon>
        <taxon>Betaproteobacteria</taxon>
        <taxon>Burkholderiales</taxon>
        <taxon>Burkholderiaceae</taxon>
        <taxon>Paraburkholderia</taxon>
    </lineage>
</organism>
<dbReference type="InterPro" id="IPR017871">
    <property type="entry name" value="ABC_transporter-like_CS"/>
</dbReference>
<keyword evidence="5" id="KW-0762">Sugar transport</keyword>
<dbReference type="Gene3D" id="3.40.50.300">
    <property type="entry name" value="P-loop containing nucleotide triphosphate hydrolases"/>
    <property type="match status" value="2"/>
</dbReference>
<dbReference type="AlphaFoldDB" id="A0A3N6P173"/>
<evidence type="ECO:0000256" key="3">
    <source>
        <dbReference type="ARBA" id="ARBA00022475"/>
    </source>
</evidence>
<evidence type="ECO:0000313" key="13">
    <source>
        <dbReference type="Proteomes" id="UP000272778"/>
    </source>
</evidence>
<dbReference type="Pfam" id="PF00005">
    <property type="entry name" value="ABC_tran"/>
    <property type="match status" value="2"/>
</dbReference>
<dbReference type="GO" id="GO:0016887">
    <property type="term" value="F:ATP hydrolysis activity"/>
    <property type="evidence" value="ECO:0007669"/>
    <property type="project" value="InterPro"/>
</dbReference>
<evidence type="ECO:0000256" key="8">
    <source>
        <dbReference type="ARBA" id="ARBA00022840"/>
    </source>
</evidence>
<accession>A0A3N6P173</accession>
<dbReference type="CDD" id="cd03216">
    <property type="entry name" value="ABC_Carb_Monos_I"/>
    <property type="match status" value="1"/>
</dbReference>
<keyword evidence="13" id="KW-1185">Reference proteome</keyword>
<evidence type="ECO:0000256" key="1">
    <source>
        <dbReference type="ARBA" id="ARBA00004202"/>
    </source>
</evidence>
<dbReference type="GO" id="GO:0005886">
    <property type="term" value="C:plasma membrane"/>
    <property type="evidence" value="ECO:0007669"/>
    <property type="project" value="UniProtKB-SubCell"/>
</dbReference>
<dbReference type="GO" id="GO:0005524">
    <property type="term" value="F:ATP binding"/>
    <property type="evidence" value="ECO:0007669"/>
    <property type="project" value="UniProtKB-KW"/>
</dbReference>
<dbReference type="EMBL" id="RQIS01000006">
    <property type="protein sequence ID" value="RQH07113.1"/>
    <property type="molecule type" value="Genomic_DNA"/>
</dbReference>
<dbReference type="RefSeq" id="WP_124151005.1">
    <property type="nucleotide sequence ID" value="NZ_RQIS01000006.1"/>
</dbReference>
<proteinExistence type="predicted"/>
<dbReference type="FunFam" id="3.40.50.300:FF:000127">
    <property type="entry name" value="Ribose import ATP-binding protein RbsA"/>
    <property type="match status" value="1"/>
</dbReference>
<keyword evidence="2" id="KW-0813">Transport</keyword>
<reference evidence="12 13" key="1">
    <citation type="submission" date="2018-11" db="EMBL/GenBank/DDBJ databases">
        <title>Paraburkholderia sp. DHOA04, isolated from soil.</title>
        <authorList>
            <person name="Gao Z.-H."/>
            <person name="Qiu L.-H."/>
            <person name="Fu J.-C."/>
        </authorList>
    </citation>
    <scope>NUCLEOTIDE SEQUENCE [LARGE SCALE GENOMIC DNA]</scope>
    <source>
        <strain evidence="12 13">DHOA04</strain>
    </source>
</reference>
<keyword evidence="6" id="KW-0677">Repeat</keyword>
<feature type="domain" description="ABC transporter" evidence="11">
    <location>
        <begin position="5"/>
        <end position="240"/>
    </location>
</feature>
<evidence type="ECO:0000313" key="12">
    <source>
        <dbReference type="EMBL" id="RQH07113.1"/>
    </source>
</evidence>
<feature type="domain" description="ABC transporter" evidence="11">
    <location>
        <begin position="239"/>
        <end position="495"/>
    </location>
</feature>
<keyword evidence="7" id="KW-0547">Nucleotide-binding</keyword>
<gene>
    <name evidence="12" type="ORF">D1Y85_10655</name>
</gene>
<sequence length="495" mass="54387">MSLAVRFDDIHKDFGPVRVLHGVSFALAPSRIYGLVGENGAGKSTLMKILAGYEKPSAGAIEIDGTPVHFGGSREAEAAGIVLIHQEFNLAEHLTISQNMYLGHEKRRGWFVDDTAMHDEARHYLAQVGLDKTPGTPVRELIVAEKQLVEIAKALSRHARLLIMDEPTATLTPEETHRLFALMERLKADGVTIVYISHKLDEVERITDEVIVMRDGRFVSRGETAGFTRQQMANLMVGREVSDMFPDKAPVPEGAGVALKVEGLAVPGWIEGLSFQVHAGEVFGFAGLVGSGRTEAFEAMLGLRRRSAGRVEIAGRCIELNSPRDAMRQGLTYLSEDRKGKGLHVDLSLQDNLTLMTHERYAHPLIDTRAERDALQQAVGEFGIRVGDLAGRARTLSGGNQQKLALAKFLQPDPRVIVLDEPTRGVDVGAKRDIYFMIHRLAREGRAVIVISSELIELIGLCHRVAVMRAGRLQAILGREHLTEEELIAHATGTH</sequence>
<dbReference type="InterPro" id="IPR003593">
    <property type="entry name" value="AAA+_ATPase"/>
</dbReference>
<evidence type="ECO:0000259" key="11">
    <source>
        <dbReference type="PROSITE" id="PS50893"/>
    </source>
</evidence>
<dbReference type="PROSITE" id="PS00211">
    <property type="entry name" value="ABC_TRANSPORTER_1"/>
    <property type="match status" value="1"/>
</dbReference>
<dbReference type="InterPro" id="IPR003439">
    <property type="entry name" value="ABC_transporter-like_ATP-bd"/>
</dbReference>
<dbReference type="PANTHER" id="PTHR43790">
    <property type="entry name" value="CARBOHYDRATE TRANSPORT ATP-BINDING PROTEIN MG119-RELATED"/>
    <property type="match status" value="1"/>
</dbReference>
<dbReference type="PROSITE" id="PS50893">
    <property type="entry name" value="ABC_TRANSPORTER_2"/>
    <property type="match status" value="2"/>
</dbReference>
<dbReference type="InterPro" id="IPR027417">
    <property type="entry name" value="P-loop_NTPase"/>
</dbReference>
<dbReference type="SMART" id="SM00382">
    <property type="entry name" value="AAA"/>
    <property type="match status" value="2"/>
</dbReference>
<keyword evidence="10" id="KW-0472">Membrane</keyword>
<dbReference type="InterPro" id="IPR050107">
    <property type="entry name" value="ABC_carbohydrate_import_ATPase"/>
</dbReference>
<keyword evidence="3" id="KW-1003">Cell membrane</keyword>
<keyword evidence="4" id="KW-0997">Cell inner membrane</keyword>
<evidence type="ECO:0000256" key="9">
    <source>
        <dbReference type="ARBA" id="ARBA00022967"/>
    </source>
</evidence>
<dbReference type="SUPFAM" id="SSF52540">
    <property type="entry name" value="P-loop containing nucleoside triphosphate hydrolases"/>
    <property type="match status" value="2"/>
</dbReference>